<keyword evidence="3" id="KW-1185">Reference proteome</keyword>
<dbReference type="AlphaFoldDB" id="A0A0P0P4J3"/>
<dbReference type="OrthoDB" id="5771277at2"/>
<dbReference type="KEGG" id="chq:AQ619_18170"/>
<dbReference type="Proteomes" id="UP000056905">
    <property type="component" value="Plasmid pCB4"/>
</dbReference>
<feature type="signal peptide" evidence="1">
    <location>
        <begin position="1"/>
        <end position="20"/>
    </location>
</feature>
<dbReference type="InterPro" id="IPR042230">
    <property type="entry name" value="CusF_sf"/>
</dbReference>
<gene>
    <name evidence="2" type="ORF">AQ619_18170</name>
</gene>
<accession>A0A0P0P4J3</accession>
<feature type="chain" id="PRO_5006052789" evidence="1">
    <location>
        <begin position="21"/>
        <end position="114"/>
    </location>
</feature>
<dbReference type="RefSeq" id="WP_062151886.1">
    <property type="nucleotide sequence ID" value="NZ_CP013003.1"/>
</dbReference>
<organism evidence="2 3">
    <name type="scientific">Caulobacter henricii</name>
    <dbReference type="NCBI Taxonomy" id="69395"/>
    <lineage>
        <taxon>Bacteria</taxon>
        <taxon>Pseudomonadati</taxon>
        <taxon>Pseudomonadota</taxon>
        <taxon>Alphaproteobacteria</taxon>
        <taxon>Caulobacterales</taxon>
        <taxon>Caulobacteraceae</taxon>
        <taxon>Caulobacter</taxon>
    </lineage>
</organism>
<geneLocation type="plasmid" evidence="3">
    <name>CB4 Plasmid</name>
</geneLocation>
<evidence type="ECO:0000313" key="3">
    <source>
        <dbReference type="Proteomes" id="UP000056905"/>
    </source>
</evidence>
<dbReference type="Gene3D" id="2.40.50.320">
    <property type="entry name" value="Copper binding periplasmic protein CusF"/>
    <property type="match status" value="1"/>
</dbReference>
<evidence type="ECO:0000256" key="1">
    <source>
        <dbReference type="SAM" id="SignalP"/>
    </source>
</evidence>
<proteinExistence type="predicted"/>
<dbReference type="Pfam" id="PF11604">
    <property type="entry name" value="CusF_Ec"/>
    <property type="match status" value="1"/>
</dbReference>
<sequence length="114" mass="11827">MKTLLSAAALALALTGPALAQSDMKMGDMPGMKHDAMPAAAKTVDGQGVIKGLDKASGVVTLQHQPIPALKWPAMTMKFKADPAVLKPFKVGQAVNFKLKPTGASTEIVAMSVK</sequence>
<dbReference type="InterPro" id="IPR021647">
    <property type="entry name" value="CusF_Ec"/>
</dbReference>
<name>A0A0P0P4J3_9CAUL</name>
<keyword evidence="2" id="KW-0614">Plasmid</keyword>
<dbReference type="EMBL" id="CP013003">
    <property type="protein sequence ID" value="ALL15416.1"/>
    <property type="molecule type" value="Genomic_DNA"/>
</dbReference>
<reference evidence="2 3" key="1">
    <citation type="submission" date="2015-10" db="EMBL/GenBank/DDBJ databases">
        <title>Conservation of the essential genome among Caulobacter and Brevundimonas species.</title>
        <authorList>
            <person name="Scott D."/>
            <person name="Ely B."/>
        </authorList>
    </citation>
    <scope>NUCLEOTIDE SEQUENCE [LARGE SCALE GENOMIC DNA]</scope>
    <source>
        <strain evidence="2 3">CB4</strain>
        <plasmid evidence="3">CB4 Plasmid</plasmid>
    </source>
</reference>
<keyword evidence="1" id="KW-0732">Signal</keyword>
<protein>
    <submittedName>
        <fullName evidence="2">Copper-binding protein</fullName>
    </submittedName>
</protein>
<evidence type="ECO:0000313" key="2">
    <source>
        <dbReference type="EMBL" id="ALL15416.1"/>
    </source>
</evidence>